<evidence type="ECO:0000256" key="1">
    <source>
        <dbReference type="SAM" id="Phobius"/>
    </source>
</evidence>
<dbReference type="Proteomes" id="UP001501725">
    <property type="component" value="Unassembled WGS sequence"/>
</dbReference>
<proteinExistence type="predicted"/>
<protein>
    <submittedName>
        <fullName evidence="2">Uncharacterized protein</fullName>
    </submittedName>
</protein>
<keyword evidence="1" id="KW-0472">Membrane</keyword>
<feature type="transmembrane region" description="Helical" evidence="1">
    <location>
        <begin position="6"/>
        <end position="24"/>
    </location>
</feature>
<reference evidence="3" key="1">
    <citation type="journal article" date="2019" name="Int. J. Syst. Evol. Microbiol.">
        <title>The Global Catalogue of Microorganisms (GCM) 10K type strain sequencing project: providing services to taxonomists for standard genome sequencing and annotation.</title>
        <authorList>
            <consortium name="The Broad Institute Genomics Platform"/>
            <consortium name="The Broad Institute Genome Sequencing Center for Infectious Disease"/>
            <person name="Wu L."/>
            <person name="Ma J."/>
        </authorList>
    </citation>
    <scope>NUCLEOTIDE SEQUENCE [LARGE SCALE GENOMIC DNA]</scope>
    <source>
        <strain evidence="3">JCM 17919</strain>
    </source>
</reference>
<evidence type="ECO:0000313" key="3">
    <source>
        <dbReference type="Proteomes" id="UP001501725"/>
    </source>
</evidence>
<dbReference type="EMBL" id="BAABGY010000002">
    <property type="protein sequence ID" value="GAA4322509.1"/>
    <property type="molecule type" value="Genomic_DNA"/>
</dbReference>
<name>A0ABP8GDW6_9BACT</name>
<dbReference type="RefSeq" id="WP_345253722.1">
    <property type="nucleotide sequence ID" value="NZ_BAABGY010000002.1"/>
</dbReference>
<keyword evidence="1" id="KW-1133">Transmembrane helix</keyword>
<keyword evidence="1" id="KW-0812">Transmembrane</keyword>
<keyword evidence="3" id="KW-1185">Reference proteome</keyword>
<gene>
    <name evidence="2" type="ORF">GCM10023184_08930</name>
</gene>
<sequence length="115" mass="13372">MGLRTVASLTMLLLFIAFALYAIFYPPVHARKSSIYGEVILVWKPNRPRASWVVEVQEGTKIRKINPAFLFDSVTIHIGDSVRKEKGSEEFFLKRKGSQEWTLFDRPVLFRDEIR</sequence>
<accession>A0ABP8GDW6</accession>
<evidence type="ECO:0000313" key="2">
    <source>
        <dbReference type="EMBL" id="GAA4322509.1"/>
    </source>
</evidence>
<organism evidence="2 3">
    <name type="scientific">Flaviaesturariibacter amylovorans</name>
    <dbReference type="NCBI Taxonomy" id="1084520"/>
    <lineage>
        <taxon>Bacteria</taxon>
        <taxon>Pseudomonadati</taxon>
        <taxon>Bacteroidota</taxon>
        <taxon>Chitinophagia</taxon>
        <taxon>Chitinophagales</taxon>
        <taxon>Chitinophagaceae</taxon>
        <taxon>Flaviaestuariibacter</taxon>
    </lineage>
</organism>
<comment type="caution">
    <text evidence="2">The sequence shown here is derived from an EMBL/GenBank/DDBJ whole genome shotgun (WGS) entry which is preliminary data.</text>
</comment>